<comment type="similarity">
    <text evidence="1">Belongs to the pyrroline-5-carboxylate reductase family.</text>
</comment>
<organism evidence="7 8">
    <name type="scientific">Clonostachys byssicola</name>
    <dbReference type="NCBI Taxonomy" id="160290"/>
    <lineage>
        <taxon>Eukaryota</taxon>
        <taxon>Fungi</taxon>
        <taxon>Dikarya</taxon>
        <taxon>Ascomycota</taxon>
        <taxon>Pezizomycotina</taxon>
        <taxon>Sordariomycetes</taxon>
        <taxon>Hypocreomycetidae</taxon>
        <taxon>Hypocreales</taxon>
        <taxon>Bionectriaceae</taxon>
        <taxon>Clonostachys</taxon>
    </lineage>
</organism>
<evidence type="ECO:0000256" key="3">
    <source>
        <dbReference type="ARBA" id="ARBA00023002"/>
    </source>
</evidence>
<gene>
    <name evidence="7" type="ORF">CBYS24578_00018316</name>
</gene>
<dbReference type="InterPro" id="IPR028939">
    <property type="entry name" value="P5C_Rdtase_cat_N"/>
</dbReference>
<dbReference type="EMBL" id="CABFNO020001458">
    <property type="protein sequence ID" value="CAG9989118.1"/>
    <property type="molecule type" value="Genomic_DNA"/>
</dbReference>
<dbReference type="FunFam" id="1.10.3730.10:FF:000001">
    <property type="entry name" value="Pyrroline-5-carboxylate reductase"/>
    <property type="match status" value="1"/>
</dbReference>
<reference evidence="7 8" key="2">
    <citation type="submission" date="2021-10" db="EMBL/GenBank/DDBJ databases">
        <authorList>
            <person name="Piombo E."/>
        </authorList>
    </citation>
    <scope>NUCLEOTIDE SEQUENCE [LARGE SCALE GENOMIC DNA]</scope>
</reference>
<dbReference type="InterPro" id="IPR029036">
    <property type="entry name" value="P5CR_dimer"/>
</dbReference>
<evidence type="ECO:0000259" key="6">
    <source>
        <dbReference type="Pfam" id="PF14748"/>
    </source>
</evidence>
<dbReference type="Pfam" id="PF14748">
    <property type="entry name" value="P5CR_dimer"/>
    <property type="match status" value="1"/>
</dbReference>
<dbReference type="SUPFAM" id="SSF51735">
    <property type="entry name" value="NAD(P)-binding Rossmann-fold domains"/>
    <property type="match status" value="1"/>
</dbReference>
<dbReference type="Proteomes" id="UP000754883">
    <property type="component" value="Unassembled WGS sequence"/>
</dbReference>
<dbReference type="SUPFAM" id="SSF48179">
    <property type="entry name" value="6-phosphogluconate dehydrogenase C-terminal domain-like"/>
    <property type="match status" value="1"/>
</dbReference>
<name>A0A9N9UKP3_9HYPO</name>
<feature type="binding site" evidence="4">
    <location>
        <begin position="12"/>
        <end position="17"/>
    </location>
    <ligand>
        <name>NADP(+)</name>
        <dbReference type="ChEBI" id="CHEBI:58349"/>
    </ligand>
</feature>
<evidence type="ECO:0000256" key="4">
    <source>
        <dbReference type="PIRSR" id="PIRSR000193-1"/>
    </source>
</evidence>
<dbReference type="InterPro" id="IPR008927">
    <property type="entry name" value="6-PGluconate_DH-like_C_sf"/>
</dbReference>
<dbReference type="PANTHER" id="PTHR11645:SF65">
    <property type="entry name" value="HYPOTHETICAL PYRROLINE-5-CARBOXYLATE REDUCTASE (EUROFUNG)"/>
    <property type="match status" value="1"/>
</dbReference>
<proteinExistence type="inferred from homology"/>
<dbReference type="Gene3D" id="1.10.3730.10">
    <property type="entry name" value="ProC C-terminal domain-like"/>
    <property type="match status" value="1"/>
</dbReference>
<dbReference type="GO" id="GO:0055129">
    <property type="term" value="P:L-proline biosynthetic process"/>
    <property type="evidence" value="ECO:0007669"/>
    <property type="project" value="TreeGrafter"/>
</dbReference>
<feature type="domain" description="Pyrroline-5-carboxylate reductase catalytic N-terminal" evidence="5">
    <location>
        <begin position="9"/>
        <end position="114"/>
    </location>
</feature>
<reference evidence="8" key="1">
    <citation type="submission" date="2019-06" db="EMBL/GenBank/DDBJ databases">
        <authorList>
            <person name="Broberg M."/>
        </authorList>
    </citation>
    <scope>NUCLEOTIDE SEQUENCE [LARGE SCALE GENOMIC DNA]</scope>
</reference>
<feature type="domain" description="Pyrroline-5-carboxylate reductase dimerisation" evidence="6">
    <location>
        <begin position="187"/>
        <end position="290"/>
    </location>
</feature>
<evidence type="ECO:0000313" key="7">
    <source>
        <dbReference type="EMBL" id="CAG9989118.1"/>
    </source>
</evidence>
<sequence>MTKTGPLTFAVIGCGTLGTAIARGILDPLDKDSFQIKRLIATVGTEHSKSRVETEFSEHSSRVQVLLATENVRAVQEADVVLLSAKPVKRQEIFDVPGFRDALRGKLLLSIMAGISTKELQRLASGGDGDLERQQPLQAVRTMPNIAAKIREAMSLSTANLDMLTTENKKIASWVYQQVGQQKFVPESTFDISAVLVGCAGSLLLLAVDGLLDAAVAEGVKRPEATEMVMNSALGMMKLVPAGNHPSVLREVIASPGGCSIRALLELERLGVRSAFTAAIMKAAERSKGMSNS</sequence>
<keyword evidence="2 4" id="KW-0521">NADP</keyword>
<dbReference type="HAMAP" id="MF_01925">
    <property type="entry name" value="P5C_reductase"/>
    <property type="match status" value="1"/>
</dbReference>
<dbReference type="Gene3D" id="3.40.50.720">
    <property type="entry name" value="NAD(P)-binding Rossmann-like Domain"/>
    <property type="match status" value="1"/>
</dbReference>
<evidence type="ECO:0000313" key="8">
    <source>
        <dbReference type="Proteomes" id="UP000754883"/>
    </source>
</evidence>
<dbReference type="AlphaFoldDB" id="A0A9N9UKP3"/>
<keyword evidence="8" id="KW-1185">Reference proteome</keyword>
<dbReference type="PANTHER" id="PTHR11645">
    <property type="entry name" value="PYRROLINE-5-CARBOXYLATE REDUCTASE"/>
    <property type="match status" value="1"/>
</dbReference>
<dbReference type="PIRSF" id="PIRSF000193">
    <property type="entry name" value="Pyrrol-5-carb_rd"/>
    <property type="match status" value="1"/>
</dbReference>
<dbReference type="InterPro" id="IPR036291">
    <property type="entry name" value="NAD(P)-bd_dom_sf"/>
</dbReference>
<protein>
    <recommendedName>
        <fullName evidence="9">Pyrroline-5-carboxylate reductase</fullName>
    </recommendedName>
</protein>
<feature type="binding site" evidence="4">
    <location>
        <position position="71"/>
    </location>
    <ligand>
        <name>NADPH</name>
        <dbReference type="ChEBI" id="CHEBI:57783"/>
    </ligand>
</feature>
<keyword evidence="3" id="KW-0560">Oxidoreductase</keyword>
<dbReference type="InterPro" id="IPR000304">
    <property type="entry name" value="Pyrroline-COOH_reductase"/>
</dbReference>
<accession>A0A9N9UKP3</accession>
<evidence type="ECO:0000259" key="5">
    <source>
        <dbReference type="Pfam" id="PF03807"/>
    </source>
</evidence>
<evidence type="ECO:0000256" key="1">
    <source>
        <dbReference type="ARBA" id="ARBA00005525"/>
    </source>
</evidence>
<comment type="caution">
    <text evidence="7">The sequence shown here is derived from an EMBL/GenBank/DDBJ whole genome shotgun (WGS) entry which is preliminary data.</text>
</comment>
<dbReference type="Pfam" id="PF03807">
    <property type="entry name" value="F420_oxidored"/>
    <property type="match status" value="1"/>
</dbReference>
<evidence type="ECO:0008006" key="9">
    <source>
        <dbReference type="Google" id="ProtNLM"/>
    </source>
</evidence>
<dbReference type="GO" id="GO:0004735">
    <property type="term" value="F:pyrroline-5-carboxylate reductase activity"/>
    <property type="evidence" value="ECO:0007669"/>
    <property type="project" value="InterPro"/>
</dbReference>
<dbReference type="OrthoDB" id="10263291at2759"/>
<evidence type="ECO:0000256" key="2">
    <source>
        <dbReference type="ARBA" id="ARBA00022857"/>
    </source>
</evidence>